<proteinExistence type="inferred from homology"/>
<evidence type="ECO:0000313" key="6">
    <source>
        <dbReference type="Proteomes" id="UP000753724"/>
    </source>
</evidence>
<dbReference type="EMBL" id="JAAAPO010000001">
    <property type="protein sequence ID" value="NBC34951.1"/>
    <property type="molecule type" value="Genomic_DNA"/>
</dbReference>
<dbReference type="Pfam" id="PF00106">
    <property type="entry name" value="adh_short"/>
    <property type="match status" value="1"/>
</dbReference>
<dbReference type="RefSeq" id="WP_161716262.1">
    <property type="nucleotide sequence ID" value="NZ_JAAAPO010000001.1"/>
</dbReference>
<dbReference type="PRINTS" id="PR00081">
    <property type="entry name" value="GDHRDH"/>
</dbReference>
<evidence type="ECO:0000256" key="1">
    <source>
        <dbReference type="ARBA" id="ARBA00006484"/>
    </source>
</evidence>
<sequence length="319" mass="33788">MAFQAPTANVTPMADVRGKTAFVTGGANGIGLGIVQALVKAGANVVIADIRQSALDEAKAALNADAQVETVQLDVTDRAAFAAAADRAEARFGKIHMLIGNAGIGVMGPVLDARYDDWDWGMGVNLGGVINGLVTILPRIKAHGEGGQIVTTSSQSALIPISYSAIYTAAKAAVMGISEAIRGELAVENIGVSAFMPGPVQSNISQSGELRPQHLRNDSGYAQREADLEKRPNSPLWMSAEEVGERVLAGIQRNDLYILTHPEFGPGMQKRFDAIMASVPSEPVNEARAKEIFFLLDNPVFDDQLARRAEANAPQTEQA</sequence>
<evidence type="ECO:0000256" key="2">
    <source>
        <dbReference type="ARBA" id="ARBA00022857"/>
    </source>
</evidence>
<dbReference type="InterPro" id="IPR036291">
    <property type="entry name" value="NAD(P)-bd_dom_sf"/>
</dbReference>
<dbReference type="Gene3D" id="3.40.50.720">
    <property type="entry name" value="NAD(P)-binding Rossmann-like Domain"/>
    <property type="match status" value="1"/>
</dbReference>
<comment type="caution">
    <text evidence="5">The sequence shown here is derived from an EMBL/GenBank/DDBJ whole genome shotgun (WGS) entry which is preliminary data.</text>
</comment>
<gene>
    <name evidence="5" type="ORF">GTZ99_00085</name>
</gene>
<name>A0ABW9X8U8_9SPHN</name>
<dbReference type="InterPro" id="IPR020904">
    <property type="entry name" value="Sc_DH/Rdtase_CS"/>
</dbReference>
<organism evidence="5 6">
    <name type="scientific">Novosphingobium ovatum</name>
    <dbReference type="NCBI Taxonomy" id="1908523"/>
    <lineage>
        <taxon>Bacteria</taxon>
        <taxon>Pseudomonadati</taxon>
        <taxon>Pseudomonadota</taxon>
        <taxon>Alphaproteobacteria</taxon>
        <taxon>Sphingomonadales</taxon>
        <taxon>Sphingomonadaceae</taxon>
        <taxon>Novosphingobium</taxon>
    </lineage>
</organism>
<protein>
    <submittedName>
        <fullName evidence="5">SDR family NAD(P)-dependent oxidoreductase</fullName>
    </submittedName>
</protein>
<dbReference type="PRINTS" id="PR00080">
    <property type="entry name" value="SDRFAMILY"/>
</dbReference>
<dbReference type="PANTHER" id="PTHR43391:SF14">
    <property type="entry name" value="DEHYDROGENASE_REDUCTASE SDR FAMILY PROTEIN 7-LIKE"/>
    <property type="match status" value="1"/>
</dbReference>
<dbReference type="InterPro" id="IPR002347">
    <property type="entry name" value="SDR_fam"/>
</dbReference>
<comment type="similarity">
    <text evidence="1 4">Belongs to the short-chain dehydrogenases/reductases (SDR) family.</text>
</comment>
<dbReference type="CDD" id="cd05233">
    <property type="entry name" value="SDR_c"/>
    <property type="match status" value="1"/>
</dbReference>
<dbReference type="Proteomes" id="UP000753724">
    <property type="component" value="Unassembled WGS sequence"/>
</dbReference>
<evidence type="ECO:0000256" key="4">
    <source>
        <dbReference type="RuleBase" id="RU000363"/>
    </source>
</evidence>
<dbReference type="PROSITE" id="PS00061">
    <property type="entry name" value="ADH_SHORT"/>
    <property type="match status" value="1"/>
</dbReference>
<reference evidence="6" key="1">
    <citation type="submission" date="2020-01" db="EMBL/GenBank/DDBJ databases">
        <title>Sphingomonas sp. strain CSW-10.</title>
        <authorList>
            <person name="Chen W.-M."/>
        </authorList>
    </citation>
    <scope>NUCLEOTIDE SEQUENCE [LARGE SCALE GENOMIC DNA]</scope>
    <source>
        <strain evidence="6">FSY-8</strain>
    </source>
</reference>
<keyword evidence="2" id="KW-0521">NADP</keyword>
<dbReference type="SUPFAM" id="SSF51735">
    <property type="entry name" value="NAD(P)-binding Rossmann-fold domains"/>
    <property type="match status" value="1"/>
</dbReference>
<dbReference type="PANTHER" id="PTHR43391">
    <property type="entry name" value="RETINOL DEHYDROGENASE-RELATED"/>
    <property type="match status" value="1"/>
</dbReference>
<evidence type="ECO:0000313" key="5">
    <source>
        <dbReference type="EMBL" id="NBC34951.1"/>
    </source>
</evidence>
<evidence type="ECO:0000256" key="3">
    <source>
        <dbReference type="ARBA" id="ARBA00023002"/>
    </source>
</evidence>
<keyword evidence="6" id="KW-1185">Reference proteome</keyword>
<keyword evidence="3" id="KW-0560">Oxidoreductase</keyword>
<accession>A0ABW9X8U8</accession>